<dbReference type="SUPFAM" id="SSF52540">
    <property type="entry name" value="P-loop containing nucleoside triphosphate hydrolases"/>
    <property type="match status" value="1"/>
</dbReference>
<comment type="catalytic activity">
    <reaction evidence="5">
        <text>3'-dephospho-CoA + ATP = ADP + CoA + H(+)</text>
        <dbReference type="Rhea" id="RHEA:18245"/>
        <dbReference type="ChEBI" id="CHEBI:15378"/>
        <dbReference type="ChEBI" id="CHEBI:30616"/>
        <dbReference type="ChEBI" id="CHEBI:57287"/>
        <dbReference type="ChEBI" id="CHEBI:57328"/>
        <dbReference type="ChEBI" id="CHEBI:456216"/>
        <dbReference type="EC" id="2.7.1.24"/>
    </reaction>
</comment>
<dbReference type="RefSeq" id="WP_336925594.1">
    <property type="nucleotide sequence ID" value="NZ_JBANRO010000004.1"/>
</dbReference>
<keyword evidence="4 5" id="KW-0173">Coenzyme A biosynthesis</keyword>
<dbReference type="CDD" id="cd02022">
    <property type="entry name" value="DPCK"/>
    <property type="match status" value="1"/>
</dbReference>
<feature type="binding site" evidence="5">
    <location>
        <begin position="18"/>
        <end position="23"/>
    </location>
    <ligand>
        <name>ATP</name>
        <dbReference type="ChEBI" id="CHEBI:30616"/>
    </ligand>
</feature>
<comment type="subcellular location">
    <subcellularLocation>
        <location evidence="5">Cytoplasm</location>
    </subcellularLocation>
</comment>
<dbReference type="Proteomes" id="UP001595456">
    <property type="component" value="Unassembled WGS sequence"/>
</dbReference>
<keyword evidence="2 5" id="KW-0547">Nucleotide-binding</keyword>
<comment type="caution">
    <text evidence="7">The sequence shown here is derived from an EMBL/GenBank/DDBJ whole genome shotgun (WGS) entry which is preliminary data.</text>
</comment>
<keyword evidence="3 5" id="KW-0067">ATP-binding</keyword>
<reference evidence="8" key="1">
    <citation type="journal article" date="2019" name="Int. J. Syst. Evol. Microbiol.">
        <title>The Global Catalogue of Microorganisms (GCM) 10K type strain sequencing project: providing services to taxonomists for standard genome sequencing and annotation.</title>
        <authorList>
            <consortium name="The Broad Institute Genomics Platform"/>
            <consortium name="The Broad Institute Genome Sequencing Center for Infectious Disease"/>
            <person name="Wu L."/>
            <person name="Ma J."/>
        </authorList>
    </citation>
    <scope>NUCLEOTIDE SEQUENCE [LARGE SCALE GENOMIC DNA]</scope>
    <source>
        <strain evidence="8">KCTC 52607</strain>
    </source>
</reference>
<organism evidence="7 8">
    <name type="scientific">Alteraurantiacibacter palmitatis</name>
    <dbReference type="NCBI Taxonomy" id="2054628"/>
    <lineage>
        <taxon>Bacteria</taxon>
        <taxon>Pseudomonadati</taxon>
        <taxon>Pseudomonadota</taxon>
        <taxon>Alphaproteobacteria</taxon>
        <taxon>Sphingomonadales</taxon>
        <taxon>Erythrobacteraceae</taxon>
        <taxon>Alteraurantiacibacter</taxon>
    </lineage>
</organism>
<dbReference type="EC" id="2.7.1.24" evidence="5 6"/>
<accession>A0ABV7E4Q9</accession>
<sequence length="212" mass="22151">MNRPLIRPLILGLTGSIGMGKSTVAAMFAEAGVPVFDADAEVHRLQGPGGALVPAIEAGFPGSTGPQGVKRAELGATVFADPAALARLEAIVHPAVQAARADFLVAHADAPLVVFDIPLLFEKDLLHEVDKVAVVSAPADVQAARVLARPGMTAEKLAAIRARQMPDAEKRARAHFVIATGTSLEETRRQVARLVEKLRAGLASGHAETEQA</sequence>
<comment type="pathway">
    <text evidence="5">Cofactor biosynthesis; coenzyme A biosynthesis; CoA from (R)-pantothenate: step 5/5.</text>
</comment>
<dbReference type="GO" id="GO:0004140">
    <property type="term" value="F:dephospho-CoA kinase activity"/>
    <property type="evidence" value="ECO:0007669"/>
    <property type="project" value="UniProtKB-EC"/>
</dbReference>
<protein>
    <recommendedName>
        <fullName evidence="5 6">Dephospho-CoA kinase</fullName>
        <ecNumber evidence="5 6">2.7.1.24</ecNumber>
    </recommendedName>
    <alternativeName>
        <fullName evidence="5">Dephosphocoenzyme A kinase</fullName>
    </alternativeName>
</protein>
<keyword evidence="5 7" id="KW-0808">Transferase</keyword>
<evidence type="ECO:0000256" key="1">
    <source>
        <dbReference type="ARBA" id="ARBA00009018"/>
    </source>
</evidence>
<dbReference type="PROSITE" id="PS51219">
    <property type="entry name" value="DPCK"/>
    <property type="match status" value="1"/>
</dbReference>
<dbReference type="Pfam" id="PF01121">
    <property type="entry name" value="CoaE"/>
    <property type="match status" value="1"/>
</dbReference>
<proteinExistence type="inferred from homology"/>
<evidence type="ECO:0000256" key="6">
    <source>
        <dbReference type="NCBIfam" id="TIGR00152"/>
    </source>
</evidence>
<dbReference type="Gene3D" id="3.40.50.300">
    <property type="entry name" value="P-loop containing nucleotide triphosphate hydrolases"/>
    <property type="match status" value="1"/>
</dbReference>
<dbReference type="InterPro" id="IPR001977">
    <property type="entry name" value="Depp_CoAkinase"/>
</dbReference>
<dbReference type="InterPro" id="IPR027417">
    <property type="entry name" value="P-loop_NTPase"/>
</dbReference>
<evidence type="ECO:0000256" key="4">
    <source>
        <dbReference type="ARBA" id="ARBA00022993"/>
    </source>
</evidence>
<evidence type="ECO:0000256" key="3">
    <source>
        <dbReference type="ARBA" id="ARBA00022840"/>
    </source>
</evidence>
<dbReference type="PANTHER" id="PTHR10695">
    <property type="entry name" value="DEPHOSPHO-COA KINASE-RELATED"/>
    <property type="match status" value="1"/>
</dbReference>
<dbReference type="HAMAP" id="MF_00376">
    <property type="entry name" value="Dephospho_CoA_kinase"/>
    <property type="match status" value="1"/>
</dbReference>
<comment type="function">
    <text evidence="5">Catalyzes the phosphorylation of the 3'-hydroxyl group of dephosphocoenzyme A to form coenzyme A.</text>
</comment>
<gene>
    <name evidence="5 7" type="primary">coaE</name>
    <name evidence="7" type="ORF">ACFODU_01990</name>
</gene>
<keyword evidence="5" id="KW-0963">Cytoplasm</keyword>
<dbReference type="PANTHER" id="PTHR10695:SF46">
    <property type="entry name" value="BIFUNCTIONAL COENZYME A SYNTHASE-RELATED"/>
    <property type="match status" value="1"/>
</dbReference>
<dbReference type="EMBL" id="JBHRST010000002">
    <property type="protein sequence ID" value="MFC3096571.1"/>
    <property type="molecule type" value="Genomic_DNA"/>
</dbReference>
<evidence type="ECO:0000313" key="7">
    <source>
        <dbReference type="EMBL" id="MFC3096571.1"/>
    </source>
</evidence>
<evidence type="ECO:0000256" key="2">
    <source>
        <dbReference type="ARBA" id="ARBA00022741"/>
    </source>
</evidence>
<evidence type="ECO:0000256" key="5">
    <source>
        <dbReference type="HAMAP-Rule" id="MF_00376"/>
    </source>
</evidence>
<keyword evidence="8" id="KW-1185">Reference proteome</keyword>
<keyword evidence="5 7" id="KW-0418">Kinase</keyword>
<dbReference type="NCBIfam" id="TIGR00152">
    <property type="entry name" value="dephospho-CoA kinase"/>
    <property type="match status" value="1"/>
</dbReference>
<comment type="similarity">
    <text evidence="1 5">Belongs to the CoaE family.</text>
</comment>
<name>A0ABV7E4Q9_9SPHN</name>
<evidence type="ECO:0000313" key="8">
    <source>
        <dbReference type="Proteomes" id="UP001595456"/>
    </source>
</evidence>